<dbReference type="RefSeq" id="XP_047840083.1">
    <property type="nucleotide sequence ID" value="XM_047984111.1"/>
</dbReference>
<gene>
    <name evidence="3" type="ORF">JDV02_003029</name>
</gene>
<dbReference type="AlphaFoldDB" id="A0A9Q8QC90"/>
<protein>
    <submittedName>
        <fullName evidence="3">Uncharacterized protein</fullName>
    </submittedName>
</protein>
<proteinExistence type="predicted"/>
<dbReference type="Proteomes" id="UP000829364">
    <property type="component" value="Chromosome 2"/>
</dbReference>
<reference evidence="3" key="1">
    <citation type="submission" date="2021-11" db="EMBL/GenBank/DDBJ databases">
        <title>Purpureocillium_takamizusanense_genome.</title>
        <authorList>
            <person name="Nguyen N.-H."/>
        </authorList>
    </citation>
    <scope>NUCLEOTIDE SEQUENCE</scope>
    <source>
        <strain evidence="3">PT3</strain>
    </source>
</reference>
<evidence type="ECO:0000313" key="3">
    <source>
        <dbReference type="EMBL" id="UNI16602.1"/>
    </source>
</evidence>
<feature type="region of interest" description="Disordered" evidence="1">
    <location>
        <begin position="97"/>
        <end position="135"/>
    </location>
</feature>
<dbReference type="KEGG" id="ptkz:JDV02_003029"/>
<keyword evidence="4" id="KW-1185">Reference proteome</keyword>
<evidence type="ECO:0000256" key="1">
    <source>
        <dbReference type="SAM" id="MobiDB-lite"/>
    </source>
</evidence>
<organism evidence="3 4">
    <name type="scientific">Purpureocillium takamizusanense</name>
    <dbReference type="NCBI Taxonomy" id="2060973"/>
    <lineage>
        <taxon>Eukaryota</taxon>
        <taxon>Fungi</taxon>
        <taxon>Dikarya</taxon>
        <taxon>Ascomycota</taxon>
        <taxon>Pezizomycotina</taxon>
        <taxon>Sordariomycetes</taxon>
        <taxon>Hypocreomycetidae</taxon>
        <taxon>Hypocreales</taxon>
        <taxon>Ophiocordycipitaceae</taxon>
        <taxon>Purpureocillium</taxon>
    </lineage>
</organism>
<keyword evidence="2" id="KW-0732">Signal</keyword>
<sequence length="135" mass="15536">MRLSVFLLSQHAALLGLLLGSLGGQAQRAFNYTVPVWKRMFTIECPENIRNDCDTYWICRDRGSCDEDGQYVAYGDIIRWCKECWCEPRPEEPHKTATKRLAFATDMPVPDPPTKKRRSKDVEQQPEPKGCCILQ</sequence>
<name>A0A9Q8QC90_9HYPO</name>
<feature type="signal peptide" evidence="2">
    <location>
        <begin position="1"/>
        <end position="26"/>
    </location>
</feature>
<feature type="chain" id="PRO_5040463372" evidence="2">
    <location>
        <begin position="27"/>
        <end position="135"/>
    </location>
</feature>
<dbReference type="EMBL" id="CP086355">
    <property type="protein sequence ID" value="UNI16602.1"/>
    <property type="molecule type" value="Genomic_DNA"/>
</dbReference>
<evidence type="ECO:0000256" key="2">
    <source>
        <dbReference type="SAM" id="SignalP"/>
    </source>
</evidence>
<accession>A0A9Q8QC90</accession>
<dbReference type="GeneID" id="72064989"/>
<evidence type="ECO:0000313" key="4">
    <source>
        <dbReference type="Proteomes" id="UP000829364"/>
    </source>
</evidence>